<gene>
    <name evidence="1" type="ORF">SAMN02799620_03889</name>
</gene>
<keyword evidence="1" id="KW-0378">Hydrolase</keyword>
<dbReference type="STRING" id="1502745.SAMN02799620_03889"/>
<reference evidence="2" key="1">
    <citation type="submission" date="2016-10" db="EMBL/GenBank/DDBJ databases">
        <authorList>
            <person name="Varghese N."/>
            <person name="Submissions S."/>
        </authorList>
    </citation>
    <scope>NUCLEOTIDE SEQUENCE [LARGE SCALE GENOMIC DNA]</scope>
    <source>
        <strain evidence="2">UNC267MFSha1.1M11</strain>
    </source>
</reference>
<dbReference type="RefSeq" id="WP_090359848.1">
    <property type="nucleotide sequence ID" value="NZ_FMUB01000008.1"/>
</dbReference>
<dbReference type="EMBL" id="FMUB01000008">
    <property type="protein sequence ID" value="SCX25552.1"/>
    <property type="molecule type" value="Genomic_DNA"/>
</dbReference>
<name>A0A1G4WM06_9MYCO</name>
<dbReference type="PRINTS" id="PR01210">
    <property type="entry name" value="GGTRANSPTASE"/>
</dbReference>
<dbReference type="SUPFAM" id="SSF56235">
    <property type="entry name" value="N-terminal nucleophile aminohydrolases (Ntn hydrolases)"/>
    <property type="match status" value="1"/>
</dbReference>
<dbReference type="PANTHER" id="PTHR43881:SF1">
    <property type="entry name" value="GAMMA-GLUTAMYLTRANSPEPTIDASE (AFU_ORTHOLOGUE AFUA_4G13580)"/>
    <property type="match status" value="1"/>
</dbReference>
<proteinExistence type="predicted"/>
<accession>A0A1G4WM06</accession>
<sequence length="534" mass="54897">MSAAPRPPALSAGGMVSSSHPAASLAGARVLADGGNAIDATLAMAGLTWLTLPGQCGIGGDAFAVVREPDGRVWTVNGSGFGPDGGTADFYAAQGLSAIPMDGPLAVAVPGAPAALRALHGGGATRSLPELWEPAARIAENGLPCSEHTAGDVRSAAQAVAADPGLLEIYTPQGVPVAAGRRLPQPALAATIRTLAHNPGSFYTGEFAERAVAALRAGGAPFSGDEWAAGAWVAPEPALTGRYAGAVLHQTPLPTPGWMVVQQAALCDRVLGAMEWLSAAAIDRLVRAARLSFADRFALCGSDNRRDGVDYILNTERLDVQRRDLDGRTEVRGRIAVAAGDTTSTVAVDADGRAVSFIHSLAFTFGAKFTVPGTGVVLNNRLGRGAYLIPGHPNEVKPRRKPLHTLNAWIVTDDAGALAHVGNTPGGDGQVQWNMQLISHVLDHGRNPAEAVAAPRFTVFPGSDADVIGAPEELRLEPGVPAGVRDQLSALGHRVVVLPRWGAGGSAQLISVDDRGVLSGAADPRQEGVALGVD</sequence>
<dbReference type="Proteomes" id="UP000199707">
    <property type="component" value="Unassembled WGS sequence"/>
</dbReference>
<dbReference type="AlphaFoldDB" id="A0A1G4WM06"/>
<dbReference type="InterPro" id="IPR029055">
    <property type="entry name" value="Ntn_hydrolases_N"/>
</dbReference>
<dbReference type="PANTHER" id="PTHR43881">
    <property type="entry name" value="GAMMA-GLUTAMYLTRANSPEPTIDASE (AFU_ORTHOLOGUE AFUA_4G13580)"/>
    <property type="match status" value="1"/>
</dbReference>
<dbReference type="Pfam" id="PF01019">
    <property type="entry name" value="G_glu_transpept"/>
    <property type="match status" value="1"/>
</dbReference>
<dbReference type="GO" id="GO:0016787">
    <property type="term" value="F:hydrolase activity"/>
    <property type="evidence" value="ECO:0007669"/>
    <property type="project" value="UniProtKB-KW"/>
</dbReference>
<protein>
    <submittedName>
        <fullName evidence="1">Gamma-glutamyltranspeptidase / glutathione hydrolase</fullName>
    </submittedName>
</protein>
<evidence type="ECO:0000313" key="1">
    <source>
        <dbReference type="EMBL" id="SCX25552.1"/>
    </source>
</evidence>
<dbReference type="Gene3D" id="3.60.20.40">
    <property type="match status" value="1"/>
</dbReference>
<dbReference type="InterPro" id="IPR043137">
    <property type="entry name" value="GGT_ssub_C"/>
</dbReference>
<dbReference type="InterPro" id="IPR052896">
    <property type="entry name" value="GGT-like_enzyme"/>
</dbReference>
<evidence type="ECO:0000313" key="2">
    <source>
        <dbReference type="Proteomes" id="UP000199707"/>
    </source>
</evidence>
<organism evidence="1 2">
    <name type="scientific">Mycolicibacterium fluoranthenivorans</name>
    <dbReference type="NCBI Taxonomy" id="258505"/>
    <lineage>
        <taxon>Bacteria</taxon>
        <taxon>Bacillati</taxon>
        <taxon>Actinomycetota</taxon>
        <taxon>Actinomycetes</taxon>
        <taxon>Mycobacteriales</taxon>
        <taxon>Mycobacteriaceae</taxon>
        <taxon>Mycolicibacterium</taxon>
    </lineage>
</organism>